<feature type="region of interest" description="Disordered" evidence="1">
    <location>
        <begin position="21"/>
        <end position="58"/>
    </location>
</feature>
<sequence>MRKLPLFMLFLLGLVLFNACSGDDTQENPEEEMEQTGDPTDDDSAEVPDDPSIPLQNIDSGISIVGATRITGTPPAPWILT</sequence>
<organism evidence="3 4">
    <name type="scientific">Croceitalea dokdonensis DOKDO 023</name>
    <dbReference type="NCBI Taxonomy" id="1300341"/>
    <lineage>
        <taxon>Bacteria</taxon>
        <taxon>Pseudomonadati</taxon>
        <taxon>Bacteroidota</taxon>
        <taxon>Flavobacteriia</taxon>
        <taxon>Flavobacteriales</taxon>
        <taxon>Flavobacteriaceae</taxon>
        <taxon>Croceitalea</taxon>
    </lineage>
</organism>
<protein>
    <recommendedName>
        <fullName evidence="5">Secreted protein</fullName>
    </recommendedName>
</protein>
<keyword evidence="4" id="KW-1185">Reference proteome</keyword>
<dbReference type="RefSeq" id="WP_157449680.1">
    <property type="nucleotide sequence ID" value="NZ_LDJX01000003.1"/>
</dbReference>
<dbReference type="EMBL" id="LDJX01000003">
    <property type="protein sequence ID" value="KPM31984.1"/>
    <property type="molecule type" value="Genomic_DNA"/>
</dbReference>
<feature type="signal peptide" evidence="2">
    <location>
        <begin position="1"/>
        <end position="21"/>
    </location>
</feature>
<feature type="chain" id="PRO_5006135225" description="Secreted protein" evidence="2">
    <location>
        <begin position="22"/>
        <end position="81"/>
    </location>
</feature>
<reference evidence="3 4" key="1">
    <citation type="submission" date="2015-09" db="EMBL/GenBank/DDBJ databases">
        <title>Genome sequence of the marine flavobacterium Croceitalea dokdonensis DOKDO 023 that contains proton- and sodium-pumping rhodopsins.</title>
        <authorList>
            <person name="Kwon S.-K."/>
            <person name="Lee H.K."/>
            <person name="Kwak M.-J."/>
            <person name="Kim J.F."/>
        </authorList>
    </citation>
    <scope>NUCLEOTIDE SEQUENCE [LARGE SCALE GENOMIC DNA]</scope>
    <source>
        <strain evidence="3 4">DOKDO 023</strain>
    </source>
</reference>
<dbReference type="STRING" id="1300341.I595_1632"/>
<gene>
    <name evidence="3" type="ORF">I595_1632</name>
</gene>
<evidence type="ECO:0000313" key="4">
    <source>
        <dbReference type="Proteomes" id="UP000050280"/>
    </source>
</evidence>
<dbReference type="Proteomes" id="UP000050280">
    <property type="component" value="Unassembled WGS sequence"/>
</dbReference>
<accession>A0A0P7AZI5</accession>
<dbReference type="AlphaFoldDB" id="A0A0P7AZI5"/>
<evidence type="ECO:0000256" key="2">
    <source>
        <dbReference type="SAM" id="SignalP"/>
    </source>
</evidence>
<comment type="caution">
    <text evidence="3">The sequence shown here is derived from an EMBL/GenBank/DDBJ whole genome shotgun (WGS) entry which is preliminary data.</text>
</comment>
<name>A0A0P7AZI5_9FLAO</name>
<evidence type="ECO:0000313" key="3">
    <source>
        <dbReference type="EMBL" id="KPM31984.1"/>
    </source>
</evidence>
<keyword evidence="2" id="KW-0732">Signal</keyword>
<proteinExistence type="predicted"/>
<evidence type="ECO:0008006" key="5">
    <source>
        <dbReference type="Google" id="ProtNLM"/>
    </source>
</evidence>
<feature type="compositionally biased region" description="Acidic residues" evidence="1">
    <location>
        <begin position="24"/>
        <end position="49"/>
    </location>
</feature>
<evidence type="ECO:0000256" key="1">
    <source>
        <dbReference type="SAM" id="MobiDB-lite"/>
    </source>
</evidence>